<accession>A0A8V1A1M1</accession>
<dbReference type="GeneTree" id="ENSGT01070000257175"/>
<reference evidence="1" key="1">
    <citation type="submission" date="2020-11" db="EMBL/GenBank/DDBJ databases">
        <title>Gallus gallus (Chicken) genome, bGalGal1, GRCg7b, maternal haplotype autosomes + Z &amp; W.</title>
        <authorList>
            <person name="Warren W."/>
            <person name="Formenti G."/>
            <person name="Fedrigo O."/>
            <person name="Haase B."/>
            <person name="Mountcastle J."/>
            <person name="Balacco J."/>
            <person name="Tracey A."/>
            <person name="Schneider V."/>
            <person name="Okimoto R."/>
            <person name="Cheng H."/>
            <person name="Hawken R."/>
            <person name="Howe K."/>
            <person name="Jarvis E.D."/>
        </authorList>
    </citation>
    <scope>NUCLEOTIDE SEQUENCE [LARGE SCALE GENOMIC DNA]</scope>
    <source>
        <strain evidence="1">Broiler</strain>
    </source>
</reference>
<evidence type="ECO:0000313" key="1">
    <source>
        <dbReference type="Ensembl" id="ENSGALP00010036417.1"/>
    </source>
</evidence>
<name>A0A8V1A1M1_CHICK</name>
<reference evidence="1" key="2">
    <citation type="submission" date="2025-08" db="UniProtKB">
        <authorList>
            <consortium name="Ensembl"/>
        </authorList>
    </citation>
    <scope>IDENTIFICATION</scope>
    <source>
        <strain evidence="1">broiler</strain>
    </source>
</reference>
<reference evidence="1" key="3">
    <citation type="submission" date="2025-09" db="UniProtKB">
        <authorList>
            <consortium name="Ensembl"/>
        </authorList>
    </citation>
    <scope>IDENTIFICATION</scope>
    <source>
        <strain evidence="1">broiler</strain>
    </source>
</reference>
<dbReference type="Proteomes" id="UP000000539">
    <property type="component" value="Chromosome 9"/>
</dbReference>
<organism evidence="1 2">
    <name type="scientific">Gallus gallus</name>
    <name type="common">Chicken</name>
    <dbReference type="NCBI Taxonomy" id="9031"/>
    <lineage>
        <taxon>Eukaryota</taxon>
        <taxon>Metazoa</taxon>
        <taxon>Chordata</taxon>
        <taxon>Craniata</taxon>
        <taxon>Vertebrata</taxon>
        <taxon>Euteleostomi</taxon>
        <taxon>Archelosauria</taxon>
        <taxon>Archosauria</taxon>
        <taxon>Dinosauria</taxon>
        <taxon>Saurischia</taxon>
        <taxon>Theropoda</taxon>
        <taxon>Coelurosauria</taxon>
        <taxon>Aves</taxon>
        <taxon>Neognathae</taxon>
        <taxon>Galloanserae</taxon>
        <taxon>Galliformes</taxon>
        <taxon>Phasianidae</taxon>
        <taxon>Phasianinae</taxon>
        <taxon>Gallus</taxon>
    </lineage>
</organism>
<protein>
    <submittedName>
        <fullName evidence="1">Uncharacterized protein</fullName>
    </submittedName>
</protein>
<proteinExistence type="predicted"/>
<dbReference type="Ensembl" id="ENSGALT00010059624.1">
    <property type="protein sequence ID" value="ENSGALP00010036417.1"/>
    <property type="gene ID" value="ENSGALG00010024436.1"/>
</dbReference>
<evidence type="ECO:0000313" key="2">
    <source>
        <dbReference type="Proteomes" id="UP000000539"/>
    </source>
</evidence>
<keyword evidence="2" id="KW-1185">Reference proteome</keyword>
<sequence length="96" mass="10094">AVVLQLLLGTGGQPGSESDCLAGGERWQLAGLLGGQPGCCTVPAEPGRPVHKKNSTCEPTSMEMMRRAAWALLALAKADENHSQLTFGLLDLTSYL</sequence>
<dbReference type="AlphaFoldDB" id="A0A8V1A1M1"/>